<protein>
    <recommendedName>
        <fullName evidence="6">BIR-domain-containing protein</fullName>
    </recommendedName>
</protein>
<evidence type="ECO:0000256" key="3">
    <source>
        <dbReference type="SAM" id="MobiDB-lite"/>
    </source>
</evidence>
<feature type="compositionally biased region" description="Polar residues" evidence="3">
    <location>
        <begin position="359"/>
        <end position="369"/>
    </location>
</feature>
<dbReference type="STRING" id="329885.A0A4U0UG04"/>
<dbReference type="GO" id="GO:0046872">
    <property type="term" value="F:metal ion binding"/>
    <property type="evidence" value="ECO:0007669"/>
    <property type="project" value="UniProtKB-KW"/>
</dbReference>
<dbReference type="SUPFAM" id="SSF57924">
    <property type="entry name" value="Inhibitor of apoptosis (IAP) repeat"/>
    <property type="match status" value="2"/>
</dbReference>
<evidence type="ECO:0000313" key="4">
    <source>
        <dbReference type="EMBL" id="TKA34498.1"/>
    </source>
</evidence>
<keyword evidence="1" id="KW-0479">Metal-binding</keyword>
<feature type="region of interest" description="Disordered" evidence="3">
    <location>
        <begin position="1"/>
        <end position="43"/>
    </location>
</feature>
<feature type="compositionally biased region" description="Basic and acidic residues" evidence="3">
    <location>
        <begin position="436"/>
        <end position="447"/>
    </location>
</feature>
<dbReference type="PANTHER" id="PTHR46771:SF5">
    <property type="entry name" value="DETERIN"/>
    <property type="match status" value="1"/>
</dbReference>
<dbReference type="OrthoDB" id="2196114at2759"/>
<feature type="region of interest" description="Disordered" evidence="3">
    <location>
        <begin position="692"/>
        <end position="790"/>
    </location>
</feature>
<dbReference type="InterPro" id="IPR001370">
    <property type="entry name" value="BIR_rpt"/>
</dbReference>
<feature type="compositionally biased region" description="Basic residues" evidence="3">
    <location>
        <begin position="18"/>
        <end position="36"/>
    </location>
</feature>
<evidence type="ECO:0000256" key="2">
    <source>
        <dbReference type="ARBA" id="ARBA00022833"/>
    </source>
</evidence>
<evidence type="ECO:0008006" key="6">
    <source>
        <dbReference type="Google" id="ProtNLM"/>
    </source>
</evidence>
<feature type="compositionally biased region" description="Acidic residues" evidence="3">
    <location>
        <begin position="601"/>
        <end position="610"/>
    </location>
</feature>
<dbReference type="CDD" id="cd00022">
    <property type="entry name" value="BIR"/>
    <property type="match status" value="1"/>
</dbReference>
<feature type="compositionally biased region" description="Basic residues" evidence="3">
    <location>
        <begin position="570"/>
        <end position="589"/>
    </location>
</feature>
<reference evidence="4 5" key="1">
    <citation type="submission" date="2017-03" db="EMBL/GenBank/DDBJ databases">
        <title>Genomes of endolithic fungi from Antarctica.</title>
        <authorList>
            <person name="Coleine C."/>
            <person name="Masonjones S."/>
            <person name="Stajich J.E."/>
        </authorList>
    </citation>
    <scope>NUCLEOTIDE SEQUENCE [LARGE SCALE GENOMIC DNA]</scope>
    <source>
        <strain evidence="4 5">CCFEE 5311</strain>
    </source>
</reference>
<feature type="compositionally biased region" description="Acidic residues" evidence="3">
    <location>
        <begin position="398"/>
        <end position="414"/>
    </location>
</feature>
<dbReference type="Proteomes" id="UP000310066">
    <property type="component" value="Unassembled WGS sequence"/>
</dbReference>
<dbReference type="Pfam" id="PF00653">
    <property type="entry name" value="BIR"/>
    <property type="match status" value="2"/>
</dbReference>
<dbReference type="EMBL" id="NAJP01000080">
    <property type="protein sequence ID" value="TKA34498.1"/>
    <property type="molecule type" value="Genomic_DNA"/>
</dbReference>
<evidence type="ECO:0000256" key="1">
    <source>
        <dbReference type="ARBA" id="ARBA00022723"/>
    </source>
</evidence>
<dbReference type="InterPro" id="IPR051190">
    <property type="entry name" value="Baculoviral_IAP"/>
</dbReference>
<organism evidence="4 5">
    <name type="scientific">Friedmanniomyces endolithicus</name>
    <dbReference type="NCBI Taxonomy" id="329885"/>
    <lineage>
        <taxon>Eukaryota</taxon>
        <taxon>Fungi</taxon>
        <taxon>Dikarya</taxon>
        <taxon>Ascomycota</taxon>
        <taxon>Pezizomycotina</taxon>
        <taxon>Dothideomycetes</taxon>
        <taxon>Dothideomycetidae</taxon>
        <taxon>Mycosphaerellales</taxon>
        <taxon>Teratosphaeriaceae</taxon>
        <taxon>Friedmanniomyces</taxon>
    </lineage>
</organism>
<accession>A0A4U0UG04</accession>
<dbReference type="PANTHER" id="PTHR46771">
    <property type="entry name" value="DETERIN"/>
    <property type="match status" value="1"/>
</dbReference>
<gene>
    <name evidence="4" type="ORF">B0A54_14201</name>
</gene>
<feature type="compositionally biased region" description="Polar residues" evidence="3">
    <location>
        <begin position="698"/>
        <end position="715"/>
    </location>
</feature>
<name>A0A4U0UG04_9PEZI</name>
<feature type="compositionally biased region" description="Basic residues" evidence="3">
    <location>
        <begin position="499"/>
        <end position="512"/>
    </location>
</feature>
<sequence length="897" mass="96805">MADTPSMQAWATREATFKHPHQLSKRRASTTSKKKGANTQPNTVEWTHELPSVEQLARVGFFFDPGPNTPDNVQCFLCAVKLDGWEATDDPLAEHLMHAPACAWAMCLSVLRPTDPDTDEEVEGPLDPISETLVAARMKTFEVGEGWPHEGKRGWRCKVSRMVEAGWTFDPGPGEEDGVTCWYCETSLSGWEPKDDAFEEHRRRKPECAFFALCERFGHDGPGKGKGGKGRVMASKGSWMSTQSVVSVAASEALSEAENEMAVDDSIMSNATTASQATIKGRKKKGGRVAKGGKGRKRANTVEEPEEEEVVCEPVPTRKSQVPGAFPDSSVLDADLAEPAVEATPPPPPTRTTRKGSRQAKQPDSTILEPSQADEAAPATKKPSRVRKAKAPQPEPEPTPEPEPEEGPMLEAEPEYVPGQKYDHRLSDVSAQLQEELEHSVSQHDGPDNESTPLAVGRPKRGVKRSSDGMVKRDGDGEREGSVVMGMEFPGPPMLVKKGPAKGKGKGGRKVSKQVAAAAAAAAARQEEEEAQALEEEQESGNWEVFSPSAEPEHQPESVPDVKQTVVKKAVGKAKKAPAAKKGKGKKTSSARSSKPTITYDESEMDGDGLDAEHDLERDEREIEAELARMADEQVTRLRMEAGAVMEEQEKVEEYEASPLPKLAVEGHGDAEAMQSMEGEVQSVTHDILERMAEETPLQESHSLDASSSAFTNQRPTTTTTTTAVPTPSPNGSDKENHPSSLARPATAIKAPLLSPTKSATTRIPLAMGTPNQQLRLHSPTKGTHLASPTKAPLHLVSTKPWQPIDLDALLFPSPSSLTSPNTTAMTPGGSLVARFVEVSGGLTSPEKEMTVEAWVRWRAGKGEEEVRRRGEGMVSLFEREGGVGLGSLGGIVIRGE</sequence>
<dbReference type="SMART" id="SM00238">
    <property type="entry name" value="BIR"/>
    <property type="match status" value="2"/>
</dbReference>
<dbReference type="PROSITE" id="PS50143">
    <property type="entry name" value="BIR_REPEAT_2"/>
    <property type="match status" value="2"/>
</dbReference>
<dbReference type="AlphaFoldDB" id="A0A4U0UG04"/>
<keyword evidence="2" id="KW-0862">Zinc</keyword>
<evidence type="ECO:0000313" key="5">
    <source>
        <dbReference type="Proteomes" id="UP000310066"/>
    </source>
</evidence>
<dbReference type="Gene3D" id="1.10.1170.10">
    <property type="entry name" value="Inhibitor Of Apoptosis Protein (2mihbC-IAP-1), Chain A"/>
    <property type="match status" value="2"/>
</dbReference>
<feature type="region of interest" description="Disordered" evidence="3">
    <location>
        <begin position="274"/>
        <end position="617"/>
    </location>
</feature>
<comment type="caution">
    <text evidence="4">The sequence shown here is derived from an EMBL/GenBank/DDBJ whole genome shotgun (WGS) entry which is preliminary data.</text>
</comment>
<feature type="compositionally biased region" description="Basic and acidic residues" evidence="3">
    <location>
        <begin position="465"/>
        <end position="481"/>
    </location>
</feature>
<feature type="compositionally biased region" description="Basic residues" evidence="3">
    <location>
        <begin position="280"/>
        <end position="299"/>
    </location>
</feature>
<proteinExistence type="predicted"/>
<feature type="compositionally biased region" description="Acidic residues" evidence="3">
    <location>
        <begin position="527"/>
        <end position="539"/>
    </location>
</feature>
<feature type="compositionally biased region" description="Low complexity" evidence="3">
    <location>
        <begin position="716"/>
        <end position="726"/>
    </location>
</feature>